<comment type="function">
    <text evidence="9">Part of the Sec protein translocase complex. Interacts with the SecYEG preprotein conducting channel. SecDF uses the proton motive force (PMF) to complete protein translocation after the ATP-dependent function of SecA.</text>
</comment>
<dbReference type="Proteomes" id="UP000631670">
    <property type="component" value="Unassembled WGS sequence"/>
</dbReference>
<feature type="region of interest" description="Disordered" evidence="10">
    <location>
        <begin position="346"/>
        <end position="370"/>
    </location>
</feature>
<organism evidence="12 13">
    <name type="scientific">Amycolatopsis lexingtonensis</name>
    <dbReference type="NCBI Taxonomy" id="218822"/>
    <lineage>
        <taxon>Bacteria</taxon>
        <taxon>Bacillati</taxon>
        <taxon>Actinomycetota</taxon>
        <taxon>Actinomycetes</taxon>
        <taxon>Pseudonocardiales</taxon>
        <taxon>Pseudonocardiaceae</taxon>
        <taxon>Amycolatopsis</taxon>
    </lineage>
</organism>
<evidence type="ECO:0000256" key="2">
    <source>
        <dbReference type="ARBA" id="ARBA00022448"/>
    </source>
</evidence>
<accession>A0ABR9HTF5</accession>
<comment type="subcellular location">
    <subcellularLocation>
        <location evidence="1 9">Cell membrane</location>
        <topology evidence="1 9">Multi-pass membrane protein</topology>
    </subcellularLocation>
</comment>
<keyword evidence="3 9" id="KW-1003">Cell membrane</keyword>
<comment type="similarity">
    <text evidence="9">Belongs to the SecD/SecF family. SecF subfamily.</text>
</comment>
<dbReference type="Pfam" id="PF02355">
    <property type="entry name" value="SecD_SecF_C"/>
    <property type="match status" value="1"/>
</dbReference>
<evidence type="ECO:0000256" key="7">
    <source>
        <dbReference type="ARBA" id="ARBA00023010"/>
    </source>
</evidence>
<evidence type="ECO:0000256" key="3">
    <source>
        <dbReference type="ARBA" id="ARBA00022475"/>
    </source>
</evidence>
<dbReference type="Gene3D" id="1.20.1640.10">
    <property type="entry name" value="Multidrug efflux transporter AcrB transmembrane domain"/>
    <property type="match status" value="1"/>
</dbReference>
<dbReference type="NCBIfam" id="TIGR00916">
    <property type="entry name" value="2A0604s01"/>
    <property type="match status" value="1"/>
</dbReference>
<evidence type="ECO:0000256" key="8">
    <source>
        <dbReference type="ARBA" id="ARBA00023136"/>
    </source>
</evidence>
<dbReference type="RefSeq" id="WP_086858848.1">
    <property type="nucleotide sequence ID" value="NZ_JADBEG010000001.1"/>
</dbReference>
<protein>
    <recommendedName>
        <fullName evidence="9">Protein-export membrane protein SecF</fullName>
    </recommendedName>
</protein>
<comment type="subunit">
    <text evidence="9">Forms a complex with SecD. Part of the essential Sec protein translocation apparatus which comprises SecA, SecYEG and auxiliary proteins SecDF. Other proteins may also be involved.</text>
</comment>
<dbReference type="Pfam" id="PF07549">
    <property type="entry name" value="Sec_GG"/>
    <property type="match status" value="1"/>
</dbReference>
<evidence type="ECO:0000256" key="5">
    <source>
        <dbReference type="ARBA" id="ARBA00022927"/>
    </source>
</evidence>
<keyword evidence="4 9" id="KW-0812">Transmembrane</keyword>
<evidence type="ECO:0000313" key="12">
    <source>
        <dbReference type="EMBL" id="MBE1494175.1"/>
    </source>
</evidence>
<dbReference type="InterPro" id="IPR022646">
    <property type="entry name" value="SecD/SecF_CS"/>
</dbReference>
<dbReference type="HAMAP" id="MF_01464_B">
    <property type="entry name" value="SecF_B"/>
    <property type="match status" value="1"/>
</dbReference>
<name>A0ABR9HTF5_9PSEU</name>
<dbReference type="InterPro" id="IPR055344">
    <property type="entry name" value="SecD_SecF_C_bact"/>
</dbReference>
<dbReference type="EMBL" id="JADBEG010000001">
    <property type="protein sequence ID" value="MBE1494175.1"/>
    <property type="molecule type" value="Genomic_DNA"/>
</dbReference>
<keyword evidence="6 9" id="KW-1133">Transmembrane helix</keyword>
<proteinExistence type="inferred from homology"/>
<dbReference type="InterPro" id="IPR022645">
    <property type="entry name" value="SecD/SecF_bac"/>
</dbReference>
<dbReference type="PANTHER" id="PTHR30081:SF8">
    <property type="entry name" value="PROTEIN TRANSLOCASE SUBUNIT SECF"/>
    <property type="match status" value="1"/>
</dbReference>
<feature type="compositionally biased region" description="Acidic residues" evidence="10">
    <location>
        <begin position="1"/>
        <end position="11"/>
    </location>
</feature>
<reference evidence="12 13" key="1">
    <citation type="submission" date="2020-10" db="EMBL/GenBank/DDBJ databases">
        <title>Sequencing the genomes of 1000 actinobacteria strains.</title>
        <authorList>
            <person name="Klenk H.-P."/>
        </authorList>
    </citation>
    <scope>NUCLEOTIDE SEQUENCE [LARGE SCALE GENOMIC DNA]</scope>
    <source>
        <strain evidence="12 13">DSM 44653</strain>
    </source>
</reference>
<comment type="caution">
    <text evidence="12">The sequence shown here is derived from an EMBL/GenBank/DDBJ whole genome shotgun (WGS) entry which is preliminary data.</text>
</comment>
<evidence type="ECO:0000256" key="4">
    <source>
        <dbReference type="ARBA" id="ARBA00022692"/>
    </source>
</evidence>
<evidence type="ECO:0000256" key="9">
    <source>
        <dbReference type="HAMAP-Rule" id="MF_01464"/>
    </source>
</evidence>
<dbReference type="SUPFAM" id="SSF82866">
    <property type="entry name" value="Multidrug efflux transporter AcrB transmembrane domain"/>
    <property type="match status" value="1"/>
</dbReference>
<keyword evidence="7 9" id="KW-0811">Translocation</keyword>
<evidence type="ECO:0000259" key="11">
    <source>
        <dbReference type="Pfam" id="PF02355"/>
    </source>
</evidence>
<keyword evidence="2 9" id="KW-0813">Transport</keyword>
<feature type="transmembrane region" description="Helical" evidence="9">
    <location>
        <begin position="310"/>
        <end position="333"/>
    </location>
</feature>
<keyword evidence="8 9" id="KW-0472">Membrane</keyword>
<dbReference type="InterPro" id="IPR048634">
    <property type="entry name" value="SecD_SecF_C"/>
</dbReference>
<feature type="domain" description="Protein export membrane protein SecD/SecF C-terminal" evidence="11">
    <location>
        <begin position="151"/>
        <end position="337"/>
    </location>
</feature>
<gene>
    <name evidence="9" type="primary">secF</name>
    <name evidence="12" type="ORF">H4696_001275</name>
</gene>
<keyword evidence="13" id="KW-1185">Reference proteome</keyword>
<feature type="transmembrane region" description="Helical" evidence="9">
    <location>
        <begin position="199"/>
        <end position="219"/>
    </location>
</feature>
<keyword evidence="5 9" id="KW-0653">Protein transport</keyword>
<evidence type="ECO:0000313" key="13">
    <source>
        <dbReference type="Proteomes" id="UP000631670"/>
    </source>
</evidence>
<feature type="transmembrane region" description="Helical" evidence="9">
    <location>
        <begin position="46"/>
        <end position="66"/>
    </location>
</feature>
<evidence type="ECO:0000256" key="6">
    <source>
        <dbReference type="ARBA" id="ARBA00022989"/>
    </source>
</evidence>
<feature type="transmembrane region" description="Helical" evidence="9">
    <location>
        <begin position="174"/>
        <end position="192"/>
    </location>
</feature>
<dbReference type="PANTHER" id="PTHR30081">
    <property type="entry name" value="PROTEIN-EXPORT MEMBRANE PROTEIN SEC"/>
    <property type="match status" value="1"/>
</dbReference>
<feature type="transmembrane region" description="Helical" evidence="9">
    <location>
        <begin position="225"/>
        <end position="246"/>
    </location>
</feature>
<dbReference type="InterPro" id="IPR005665">
    <property type="entry name" value="SecF_bac"/>
</dbReference>
<feature type="region of interest" description="Disordered" evidence="10">
    <location>
        <begin position="1"/>
        <end position="20"/>
    </location>
</feature>
<dbReference type="NCBIfam" id="TIGR00966">
    <property type="entry name" value="transloc_SecF"/>
    <property type="match status" value="1"/>
</dbReference>
<evidence type="ECO:0000256" key="1">
    <source>
        <dbReference type="ARBA" id="ARBA00004651"/>
    </source>
</evidence>
<dbReference type="InterPro" id="IPR022813">
    <property type="entry name" value="SecD/SecF_arch_bac"/>
</dbReference>
<sequence length="409" mass="43719">MGVEELGTDADGDAKVAPKPGKKESVFHRLYVGTGAFDVVGKRKRWYMFFAALVLVCLASMVFRGFNLGIEFEGGTQIQMPANGIHGVITEEQAKESFQKALGRPASEAQKVGTGNAATIQIRTDTLNAADVAKLKQGLFTDLGPKAGNGQPSAQTISDSAVSASWGGEISQKALLALGVFLVAVVIFLAIYFDARMAVAALVSLLHDILVTAGVYSLVGFEVTPATVIGLLTILGFSLYDTVVVFDKVRENTRGLLGLTRRTYGEAANLALNQTLMRSFNTAFIALLPILGLLIVGYVLLGSGTLQDLALVQLTGTLVGVLSSVALATPLLVDFKMRDPKYAQQAERVRQRRVSQERKAAGDEDFDATDDDALAKELRKEKAYAAAASVPARIQKQRPSGKPAGKRKR</sequence>
<evidence type="ECO:0000256" key="10">
    <source>
        <dbReference type="SAM" id="MobiDB-lite"/>
    </source>
</evidence>
<feature type="transmembrane region" description="Helical" evidence="9">
    <location>
        <begin position="283"/>
        <end position="304"/>
    </location>
</feature>
<feature type="region of interest" description="Disordered" evidence="10">
    <location>
        <begin position="388"/>
        <end position="409"/>
    </location>
</feature>
<dbReference type="PRINTS" id="PR01755">
    <property type="entry name" value="SECFTRNLCASE"/>
</dbReference>